<protein>
    <submittedName>
        <fullName evidence="2">Uncharacterized protein</fullName>
    </submittedName>
</protein>
<reference evidence="2 3" key="1">
    <citation type="submission" date="2014-04" db="EMBL/GenBank/DDBJ databases">
        <authorList>
            <consortium name="DOE Joint Genome Institute"/>
            <person name="Kuo A."/>
            <person name="Kohler A."/>
            <person name="Jargeat P."/>
            <person name="Nagy L.G."/>
            <person name="Floudas D."/>
            <person name="Copeland A."/>
            <person name="Barry K.W."/>
            <person name="Cichocki N."/>
            <person name="Veneault-Fourrey C."/>
            <person name="LaButti K."/>
            <person name="Lindquist E.A."/>
            <person name="Lipzen A."/>
            <person name="Lundell T."/>
            <person name="Morin E."/>
            <person name="Murat C."/>
            <person name="Sun H."/>
            <person name="Tunlid A."/>
            <person name="Henrissat B."/>
            <person name="Grigoriev I.V."/>
            <person name="Hibbett D.S."/>
            <person name="Martin F."/>
            <person name="Nordberg H.P."/>
            <person name="Cantor M.N."/>
            <person name="Hua S.X."/>
        </authorList>
    </citation>
    <scope>NUCLEOTIDE SEQUENCE [LARGE SCALE GENOMIC DNA]</scope>
    <source>
        <strain evidence="2 3">Ve08.2h10</strain>
    </source>
</reference>
<evidence type="ECO:0000313" key="2">
    <source>
        <dbReference type="EMBL" id="KIK78947.1"/>
    </source>
</evidence>
<dbReference type="OrthoDB" id="2678504at2759"/>
<feature type="region of interest" description="Disordered" evidence="1">
    <location>
        <begin position="110"/>
        <end position="129"/>
    </location>
</feature>
<keyword evidence="3" id="KW-1185">Reference proteome</keyword>
<reference evidence="3" key="2">
    <citation type="submission" date="2015-01" db="EMBL/GenBank/DDBJ databases">
        <title>Evolutionary Origins and Diversification of the Mycorrhizal Mutualists.</title>
        <authorList>
            <consortium name="DOE Joint Genome Institute"/>
            <consortium name="Mycorrhizal Genomics Consortium"/>
            <person name="Kohler A."/>
            <person name="Kuo A."/>
            <person name="Nagy L.G."/>
            <person name="Floudas D."/>
            <person name="Copeland A."/>
            <person name="Barry K.W."/>
            <person name="Cichocki N."/>
            <person name="Veneault-Fourrey C."/>
            <person name="LaButti K."/>
            <person name="Lindquist E.A."/>
            <person name="Lipzen A."/>
            <person name="Lundell T."/>
            <person name="Morin E."/>
            <person name="Murat C."/>
            <person name="Riley R."/>
            <person name="Ohm R."/>
            <person name="Sun H."/>
            <person name="Tunlid A."/>
            <person name="Henrissat B."/>
            <person name="Grigoriev I.V."/>
            <person name="Hibbett D.S."/>
            <person name="Martin F."/>
        </authorList>
    </citation>
    <scope>NUCLEOTIDE SEQUENCE [LARGE SCALE GENOMIC DNA]</scope>
    <source>
        <strain evidence="3">Ve08.2h10</strain>
    </source>
</reference>
<dbReference type="HOGENOM" id="CLU_122965_0_0_1"/>
<evidence type="ECO:0000256" key="1">
    <source>
        <dbReference type="SAM" id="MobiDB-lite"/>
    </source>
</evidence>
<dbReference type="InParanoid" id="A0A0D0C7Q2"/>
<accession>A0A0D0C7Q2</accession>
<dbReference type="EMBL" id="KN826422">
    <property type="protein sequence ID" value="KIK78947.1"/>
    <property type="molecule type" value="Genomic_DNA"/>
</dbReference>
<organism evidence="2 3">
    <name type="scientific">Paxillus rubicundulus Ve08.2h10</name>
    <dbReference type="NCBI Taxonomy" id="930991"/>
    <lineage>
        <taxon>Eukaryota</taxon>
        <taxon>Fungi</taxon>
        <taxon>Dikarya</taxon>
        <taxon>Basidiomycota</taxon>
        <taxon>Agaricomycotina</taxon>
        <taxon>Agaricomycetes</taxon>
        <taxon>Agaricomycetidae</taxon>
        <taxon>Boletales</taxon>
        <taxon>Paxilineae</taxon>
        <taxon>Paxillaceae</taxon>
        <taxon>Paxillus</taxon>
    </lineage>
</organism>
<gene>
    <name evidence="2" type="ORF">PAXRUDRAFT_16602</name>
</gene>
<name>A0A0D0C7Q2_9AGAM</name>
<dbReference type="AlphaFoldDB" id="A0A0D0C7Q2"/>
<sequence>MDATSANNVLNVTVKAIIDLLWGEVQDGEWAIAVGWMDNAMHAAHAVIQHAEVIPSILIAMEQLLHPEAAVWPNWMGMIQWTQHSVAHHPWAWQGMIVWMEYEFGDSSTNNNKVSQPLKEPMGVEEEKA</sequence>
<proteinExistence type="predicted"/>
<evidence type="ECO:0000313" key="3">
    <source>
        <dbReference type="Proteomes" id="UP000054538"/>
    </source>
</evidence>
<dbReference type="Proteomes" id="UP000054538">
    <property type="component" value="Unassembled WGS sequence"/>
</dbReference>